<accession>A0A0B3YCF2</accession>
<dbReference type="PROSITE" id="PS01156">
    <property type="entry name" value="TONB_DEPENDENT_REC_2"/>
    <property type="match status" value="1"/>
</dbReference>
<evidence type="ECO:0000256" key="9">
    <source>
        <dbReference type="PROSITE-ProRule" id="PRU01360"/>
    </source>
</evidence>
<evidence type="ECO:0000256" key="4">
    <source>
        <dbReference type="ARBA" id="ARBA00022692"/>
    </source>
</evidence>
<evidence type="ECO:0000256" key="1">
    <source>
        <dbReference type="ARBA" id="ARBA00004571"/>
    </source>
</evidence>
<dbReference type="InterPro" id="IPR012910">
    <property type="entry name" value="Plug_dom"/>
</dbReference>
<dbReference type="Pfam" id="PF07715">
    <property type="entry name" value="Plug"/>
    <property type="match status" value="1"/>
</dbReference>
<keyword evidence="5" id="KW-0732">Signal</keyword>
<dbReference type="InterPro" id="IPR037066">
    <property type="entry name" value="Plug_dom_sf"/>
</dbReference>
<dbReference type="PROSITE" id="PS52016">
    <property type="entry name" value="TONB_DEPENDENT_REC_3"/>
    <property type="match status" value="1"/>
</dbReference>
<evidence type="ECO:0000256" key="7">
    <source>
        <dbReference type="ARBA" id="ARBA00023136"/>
    </source>
</evidence>
<dbReference type="InterPro" id="IPR036942">
    <property type="entry name" value="Beta-barrel_TonB_sf"/>
</dbReference>
<evidence type="ECO:0000256" key="6">
    <source>
        <dbReference type="ARBA" id="ARBA00023077"/>
    </source>
</evidence>
<keyword evidence="3 9" id="KW-1134">Transmembrane beta strand</keyword>
<dbReference type="InterPro" id="IPR010917">
    <property type="entry name" value="TonB_rcpt_CS"/>
</dbReference>
<keyword evidence="8 9" id="KW-0998">Cell outer membrane</keyword>
<comment type="similarity">
    <text evidence="9 11">Belongs to the TonB-dependent receptor family.</text>
</comment>
<reference evidence="14 15" key="1">
    <citation type="submission" date="2014-12" db="EMBL/GenBank/DDBJ databases">
        <title>Genome sequencing of Alteromonas marina AD001.</title>
        <authorList>
            <person name="Adrian T.G.S."/>
            <person name="Chan K.G."/>
        </authorList>
    </citation>
    <scope>NUCLEOTIDE SEQUENCE [LARGE SCALE GENOMIC DNA]</scope>
    <source>
        <strain evidence="14 15">AD001</strain>
    </source>
</reference>
<dbReference type="Pfam" id="PF00593">
    <property type="entry name" value="TonB_dep_Rec_b-barrel"/>
    <property type="match status" value="1"/>
</dbReference>
<proteinExistence type="inferred from homology"/>
<gene>
    <name evidence="14" type="ORF">RJ41_13495</name>
</gene>
<dbReference type="PANTHER" id="PTHR30069">
    <property type="entry name" value="TONB-DEPENDENT OUTER MEMBRANE RECEPTOR"/>
    <property type="match status" value="1"/>
</dbReference>
<dbReference type="Proteomes" id="UP000031197">
    <property type="component" value="Unassembled WGS sequence"/>
</dbReference>
<evidence type="ECO:0000256" key="2">
    <source>
        <dbReference type="ARBA" id="ARBA00022448"/>
    </source>
</evidence>
<keyword evidence="6 11" id="KW-0798">TonB box</keyword>
<dbReference type="AlphaFoldDB" id="A0A0B3YCF2"/>
<evidence type="ECO:0000256" key="11">
    <source>
        <dbReference type="RuleBase" id="RU003357"/>
    </source>
</evidence>
<evidence type="ECO:0000313" key="15">
    <source>
        <dbReference type="Proteomes" id="UP000031197"/>
    </source>
</evidence>
<protein>
    <submittedName>
        <fullName evidence="14">TonB-dependent receptor</fullName>
    </submittedName>
</protein>
<feature type="domain" description="TonB-dependent receptor plug" evidence="13">
    <location>
        <begin position="45"/>
        <end position="146"/>
    </location>
</feature>
<dbReference type="Gene3D" id="2.40.170.20">
    <property type="entry name" value="TonB-dependent receptor, beta-barrel domain"/>
    <property type="match status" value="1"/>
</dbReference>
<dbReference type="InterPro" id="IPR000531">
    <property type="entry name" value="Beta-barrel_TonB"/>
</dbReference>
<dbReference type="PANTHER" id="PTHR30069:SF49">
    <property type="entry name" value="OUTER MEMBRANE PROTEIN C"/>
    <property type="match status" value="1"/>
</dbReference>
<evidence type="ECO:0000256" key="10">
    <source>
        <dbReference type="PROSITE-ProRule" id="PRU10144"/>
    </source>
</evidence>
<comment type="subcellular location">
    <subcellularLocation>
        <location evidence="1 9">Cell outer membrane</location>
        <topology evidence="1 9">Multi-pass membrane protein</topology>
    </subcellularLocation>
</comment>
<dbReference type="GO" id="GO:0044718">
    <property type="term" value="P:siderophore transmembrane transport"/>
    <property type="evidence" value="ECO:0007669"/>
    <property type="project" value="TreeGrafter"/>
</dbReference>
<evidence type="ECO:0000256" key="8">
    <source>
        <dbReference type="ARBA" id="ARBA00023237"/>
    </source>
</evidence>
<evidence type="ECO:0000256" key="3">
    <source>
        <dbReference type="ARBA" id="ARBA00022452"/>
    </source>
</evidence>
<evidence type="ECO:0000256" key="5">
    <source>
        <dbReference type="ARBA" id="ARBA00022729"/>
    </source>
</evidence>
<dbReference type="OrthoDB" id="5332150at2"/>
<sequence length="705" mass="76760">MKQSIIALAVFTACAPVHIYANTIDLADNTSTEVVTVIGTPLSLSTQNIEQESVSATSNIDADFGDQLATLPGVSISRNGPVTGLIQYRGLYGDRVGVSIDGVDITGAGPNAMDSPLSHVLPEPGLTATLYRGIVPVSAGVQTLGGKLRIHSDASALFDLNTGFSGSVSANAISPGSGQQYQGNVFYKSEQAFVSGAFTHQQRDEQESGDNSVIPNSHYQRNGGKFRAGVEWGNHQVDVSYQQLNTNESGTPALAMDIGFIDAAWYRLGYRYNANDREFFTLSWFGNSNQHAMDNFSQRMVMSADMARKNNADAIAQGVDATYVMPFYEGDLKLGAYLHHSRNNSTITNPNNGMFFVDNFTNAEKDTASVYTEWQQDKASFSTTIGTRYTRVDMDAGLAGSNMVMMNPAIAKLVDDFNAAERDKSYSMLDVAASTRYHASDNVDIILGVSQKNRAPTYYERYTWLPLGISGGMADGFNYIGNLTLDNETARQIDVGIDYRFKSWSVSPRLFYQDIQDYITGSPSTNMAANMVSTMMAGTIPFQWTNTDAVIKGADLTVSGNLLDNVRLNAVASVQHGNRDDIDDALFRIAPEQLITTIQWDTQLLNAPMALQLTSELAGAQNHVSALQSENTTAGYGLVHITGLFTFVDNAHSNLQVTATVHNLFDKHYATHTAGINRVMNTDVAVGERVPAAGREWHLSLSYRF</sequence>
<dbReference type="RefSeq" id="WP_039221702.1">
    <property type="nucleotide sequence ID" value="NZ_JWLW01000023.1"/>
</dbReference>
<dbReference type="EMBL" id="JWLW01000023">
    <property type="protein sequence ID" value="KHT50787.1"/>
    <property type="molecule type" value="Genomic_DNA"/>
</dbReference>
<evidence type="ECO:0000259" key="13">
    <source>
        <dbReference type="Pfam" id="PF07715"/>
    </source>
</evidence>
<keyword evidence="2 9" id="KW-0813">Transport</keyword>
<keyword evidence="14" id="KW-0675">Receptor</keyword>
<dbReference type="GO" id="GO:0009279">
    <property type="term" value="C:cell outer membrane"/>
    <property type="evidence" value="ECO:0007669"/>
    <property type="project" value="UniProtKB-SubCell"/>
</dbReference>
<keyword evidence="15" id="KW-1185">Reference proteome</keyword>
<feature type="short sequence motif" description="TonB C-terminal box" evidence="10">
    <location>
        <begin position="688"/>
        <end position="705"/>
    </location>
</feature>
<keyword evidence="4 9" id="KW-0812">Transmembrane</keyword>
<evidence type="ECO:0000313" key="14">
    <source>
        <dbReference type="EMBL" id="KHT50787.1"/>
    </source>
</evidence>
<name>A0A0B3YCF2_9ALTE</name>
<comment type="caution">
    <text evidence="14">The sequence shown here is derived from an EMBL/GenBank/DDBJ whole genome shotgun (WGS) entry which is preliminary data.</text>
</comment>
<dbReference type="InterPro" id="IPR039426">
    <property type="entry name" value="TonB-dep_rcpt-like"/>
</dbReference>
<dbReference type="Gene3D" id="2.170.130.10">
    <property type="entry name" value="TonB-dependent receptor, plug domain"/>
    <property type="match status" value="1"/>
</dbReference>
<evidence type="ECO:0000259" key="12">
    <source>
        <dbReference type="Pfam" id="PF00593"/>
    </source>
</evidence>
<feature type="domain" description="TonB-dependent receptor-like beta-barrel" evidence="12">
    <location>
        <begin position="206"/>
        <end position="664"/>
    </location>
</feature>
<keyword evidence="7 9" id="KW-0472">Membrane</keyword>
<dbReference type="SUPFAM" id="SSF56935">
    <property type="entry name" value="Porins"/>
    <property type="match status" value="1"/>
</dbReference>
<organism evidence="14 15">
    <name type="scientific">Alteromonas marina</name>
    <dbReference type="NCBI Taxonomy" id="203795"/>
    <lineage>
        <taxon>Bacteria</taxon>
        <taxon>Pseudomonadati</taxon>
        <taxon>Pseudomonadota</taxon>
        <taxon>Gammaproteobacteria</taxon>
        <taxon>Alteromonadales</taxon>
        <taxon>Alteromonadaceae</taxon>
        <taxon>Alteromonas/Salinimonas group</taxon>
        <taxon>Alteromonas</taxon>
    </lineage>
</organism>
<dbReference type="GO" id="GO:0015344">
    <property type="term" value="F:siderophore uptake transmembrane transporter activity"/>
    <property type="evidence" value="ECO:0007669"/>
    <property type="project" value="TreeGrafter"/>
</dbReference>